<name>A0A8S9XMH7_APOLU</name>
<comment type="function">
    <text evidence="6">Involved in transvection phenomena (= synapsis-dependent gene expression), where the synaptic pairing of chromosomes carrying genes with which zeste interacts influences the expression of these genes. Zeste binds to DNA and stimulates transcription from a nearby promoter.</text>
</comment>
<organism evidence="9 10">
    <name type="scientific">Apolygus lucorum</name>
    <name type="common">Small green plant bug</name>
    <name type="synonym">Lygocoris lucorum</name>
    <dbReference type="NCBI Taxonomy" id="248454"/>
    <lineage>
        <taxon>Eukaryota</taxon>
        <taxon>Metazoa</taxon>
        <taxon>Ecdysozoa</taxon>
        <taxon>Arthropoda</taxon>
        <taxon>Hexapoda</taxon>
        <taxon>Insecta</taxon>
        <taxon>Pterygota</taxon>
        <taxon>Neoptera</taxon>
        <taxon>Paraneoptera</taxon>
        <taxon>Hemiptera</taxon>
        <taxon>Heteroptera</taxon>
        <taxon>Panheteroptera</taxon>
        <taxon>Cimicomorpha</taxon>
        <taxon>Miridae</taxon>
        <taxon>Mirini</taxon>
        <taxon>Apolygus</taxon>
    </lineage>
</organism>
<evidence type="ECO:0000256" key="3">
    <source>
        <dbReference type="ARBA" id="ARBA00016807"/>
    </source>
</evidence>
<keyword evidence="5" id="KW-0804">Transcription</keyword>
<dbReference type="GO" id="GO:0005634">
    <property type="term" value="C:nucleus"/>
    <property type="evidence" value="ECO:0007669"/>
    <property type="project" value="UniProtKB-SubCell"/>
</dbReference>
<accession>A0A8S9XMH7</accession>
<dbReference type="InterPro" id="IPR009057">
    <property type="entry name" value="Homeodomain-like_sf"/>
</dbReference>
<evidence type="ECO:0000313" key="9">
    <source>
        <dbReference type="EMBL" id="KAF6209819.1"/>
    </source>
</evidence>
<keyword evidence="4" id="KW-0805">Transcription regulation</keyword>
<dbReference type="Pfam" id="PF13873">
    <property type="entry name" value="Myb_DNA-bind_5"/>
    <property type="match status" value="1"/>
</dbReference>
<reference evidence="9" key="1">
    <citation type="journal article" date="2021" name="Mol. Ecol. Resour.">
        <title>Apolygus lucorum genome provides insights into omnivorousness and mesophyll feeding.</title>
        <authorList>
            <person name="Liu Y."/>
            <person name="Liu H."/>
            <person name="Wang H."/>
            <person name="Huang T."/>
            <person name="Liu B."/>
            <person name="Yang B."/>
            <person name="Yin L."/>
            <person name="Li B."/>
            <person name="Zhang Y."/>
            <person name="Zhang S."/>
            <person name="Jiang F."/>
            <person name="Zhang X."/>
            <person name="Ren Y."/>
            <person name="Wang B."/>
            <person name="Wang S."/>
            <person name="Lu Y."/>
            <person name="Wu K."/>
            <person name="Fan W."/>
            <person name="Wang G."/>
        </authorList>
    </citation>
    <scope>NUCLEOTIDE SEQUENCE</scope>
    <source>
        <strain evidence="9">12Hb</strain>
    </source>
</reference>
<evidence type="ECO:0000256" key="6">
    <source>
        <dbReference type="ARBA" id="ARBA00025466"/>
    </source>
</evidence>
<dbReference type="AlphaFoldDB" id="A0A8S9XMH7"/>
<sequence length="943" mass="106831">MGRVYQRKAGARPYRNYAEDSLEKAIEQVANGKTFRDVSAQYGIPIATLSRKFRGLHSKAVGRPTALSNIEERNFVTALSVMAEWGFLLTAWQVKVVILYQDKMQSGSEYSPSSSREEDSEDFSDSRDILTLEELLEAAEKSGNWTHRCRANKESTAALKNLESPSYSEPKDDLKNAADAAALTCVDTTEVTELTEVVVEQCDTDDLIDLSNDGFVLIDGDAPELNDVSLNTNFNLEVLPSESTIEQSNLQVEDSRFPFWDSQSPIVSDQASFPPDPVGIDSDLPLQECGPFNVIVQANIGVEPCGNNTIDSPLQEMLSPIHEVQVNPVENQPGSEEETTEMKKKTNQKLSNKLKRMHGQAYIGYCREYLNKDGPAETTEQQSTKKNNRPFKMKYPVCKNMFLSTLGCKEQEVRYWLTPKNPNTNNEAVEDCPASEQDGEDNSDMSVDLKNSQNMQVMVVSGHRSQKIFISSPREKTSAYNENNNLSEEQYLAHIKRKEDAQNEKKLDKERAVAGEVHAIVCDLMKVECLPPKRQRSANFSEADSKLLVKLANQFKHIQENKKTDAQTNKSKAKCWVELANLYNANTAGPEREAKVLRLKYECIKKAIRRTTCGTGVWKKTGGGPQDEVLSPLNEEEKELRESIILSCDGLQAVEGCDSDFVEDMKVKQYWTLNELQDAMQDPDFLNQFEDEGGIDEEADHIDIVQLPPQTVDVVSDNEEVDEDDLLDDSPPKDVPGMGRHYQRVPGSRKYRDYTPEILRACLEAIGNGDVTLREAEIVFGIPKRTICYKLKKQHCLKPGRPTVFSKEEELAVVECIIRLAVKKSEKESYKLNFPDELRQLPYRAKPIFRAISSFPQLIKTRPKIARDKFEDLQWLKRMMPVDCHPFKQEGNQKAGECKKDAAKEKDFPLKTERDERLKKIDCKEKKKNPGYTKNIKQKVLFH</sequence>
<dbReference type="Proteomes" id="UP000466442">
    <property type="component" value="Unassembled WGS sequence"/>
</dbReference>
<dbReference type="Gene3D" id="1.10.10.60">
    <property type="entry name" value="Homeodomain-like"/>
    <property type="match status" value="2"/>
</dbReference>
<comment type="subcellular location">
    <subcellularLocation>
        <location evidence="1">Nucleus</location>
    </subcellularLocation>
</comment>
<comment type="caution">
    <text evidence="9">The sequence shown here is derived from an EMBL/GenBank/DDBJ whole genome shotgun (WGS) entry which is preliminary data.</text>
</comment>
<feature type="domain" description="Myb/SANT-like DNA-binding" evidence="8">
    <location>
        <begin position="536"/>
        <end position="612"/>
    </location>
</feature>
<evidence type="ECO:0000256" key="7">
    <source>
        <dbReference type="SAM" id="MobiDB-lite"/>
    </source>
</evidence>
<gene>
    <name evidence="9" type="ORF">GE061_015570</name>
</gene>
<dbReference type="OrthoDB" id="6623948at2759"/>
<evidence type="ECO:0000256" key="5">
    <source>
        <dbReference type="ARBA" id="ARBA00023163"/>
    </source>
</evidence>
<feature type="region of interest" description="Disordered" evidence="7">
    <location>
        <begin position="720"/>
        <end position="742"/>
    </location>
</feature>
<dbReference type="InterPro" id="IPR028002">
    <property type="entry name" value="Myb_DNA-bind_5"/>
</dbReference>
<protein>
    <recommendedName>
        <fullName evidence="3">Regulatory protein zeste</fullName>
    </recommendedName>
</protein>
<dbReference type="EMBL" id="WIXP02000006">
    <property type="protein sequence ID" value="KAF6209819.1"/>
    <property type="molecule type" value="Genomic_DNA"/>
</dbReference>
<keyword evidence="10" id="KW-1185">Reference proteome</keyword>
<dbReference type="SUPFAM" id="SSF46689">
    <property type="entry name" value="Homeodomain-like"/>
    <property type="match status" value="2"/>
</dbReference>
<comment type="subunit">
    <text evidence="2">Self-associates forming complexes of several hundred monomers.</text>
</comment>
<evidence type="ECO:0000313" key="10">
    <source>
        <dbReference type="Proteomes" id="UP000466442"/>
    </source>
</evidence>
<evidence type="ECO:0000259" key="8">
    <source>
        <dbReference type="Pfam" id="PF13873"/>
    </source>
</evidence>
<feature type="region of interest" description="Disordered" evidence="7">
    <location>
        <begin position="419"/>
        <end position="444"/>
    </location>
</feature>
<evidence type="ECO:0000256" key="4">
    <source>
        <dbReference type="ARBA" id="ARBA00023015"/>
    </source>
</evidence>
<evidence type="ECO:0000256" key="1">
    <source>
        <dbReference type="ARBA" id="ARBA00004123"/>
    </source>
</evidence>
<evidence type="ECO:0000256" key="2">
    <source>
        <dbReference type="ARBA" id="ARBA00011764"/>
    </source>
</evidence>
<proteinExistence type="predicted"/>